<protein>
    <submittedName>
        <fullName evidence="1">Uncharacterized protein</fullName>
    </submittedName>
</protein>
<evidence type="ECO:0000313" key="2">
    <source>
        <dbReference type="Proteomes" id="UP000324513"/>
    </source>
</evidence>
<organism evidence="1 2">
    <name type="scientific">Elizabethkingia miricola</name>
    <name type="common">Chryseobacterium miricola</name>
    <dbReference type="NCBI Taxonomy" id="172045"/>
    <lineage>
        <taxon>Bacteria</taxon>
        <taxon>Pseudomonadati</taxon>
        <taxon>Bacteroidota</taxon>
        <taxon>Flavobacteriia</taxon>
        <taxon>Flavobacteriales</taxon>
        <taxon>Weeksellaceae</taxon>
        <taxon>Elizabethkingia</taxon>
    </lineage>
</organism>
<dbReference type="EMBL" id="VNHK01000013">
    <property type="protein sequence ID" value="TYO88414.1"/>
    <property type="molecule type" value="Genomic_DNA"/>
</dbReference>
<dbReference type="Proteomes" id="UP000324513">
    <property type="component" value="Unassembled WGS sequence"/>
</dbReference>
<keyword evidence="2" id="KW-1185">Reference proteome</keyword>
<reference evidence="1 2" key="1">
    <citation type="submission" date="2019-07" db="EMBL/GenBank/DDBJ databases">
        <title>Genomic Encyclopedia of Archaeal and Bacterial Type Strains, Phase II (KMG-II): from individual species to whole genera.</title>
        <authorList>
            <person name="Goeker M."/>
        </authorList>
    </citation>
    <scope>NUCLEOTIDE SEQUENCE [LARGE SCALE GENOMIC DNA]</scope>
    <source>
        <strain evidence="1 2">DSM 14571</strain>
    </source>
</reference>
<gene>
    <name evidence="1" type="ORF">LX74_03387</name>
</gene>
<sequence length="72" mass="8550">MLSDYQRNNQVEINDVRFVHVYVFGEIKLIIREASNAGAEIQITESGFYEKFPEKQVRFYELKPKLQGRVIR</sequence>
<accession>A0ABY3NCF3</accession>
<comment type="caution">
    <text evidence="1">The sequence shown here is derived from an EMBL/GenBank/DDBJ whole genome shotgun (WGS) entry which is preliminary data.</text>
</comment>
<name>A0ABY3NCF3_ELIMR</name>
<proteinExistence type="predicted"/>
<evidence type="ECO:0000313" key="1">
    <source>
        <dbReference type="EMBL" id="TYO88414.1"/>
    </source>
</evidence>